<sequence length="204" mass="21021">MTASLPAAAAASFRAQGGGAVAAVCAGLMLLSGCSPDGGLRVESPQGQPVPSASEQAEDLPVDVPFSAAEIREAAVSDATLTNDGTSSQVLETLLYCTECLTLSQPLVVGDETFQLAMVSAPRNEQHFAGLVVGADDGEPTVELVVSGTDLTLTPGQGGTLVAQESLYRDGDARCCPSGWSVRVYRYHGGQFEAGQRISRNSSE</sequence>
<accession>A0ABV5X3J1</accession>
<evidence type="ECO:0008006" key="3">
    <source>
        <dbReference type="Google" id="ProtNLM"/>
    </source>
</evidence>
<gene>
    <name evidence="1" type="ORF">ACFFN1_11420</name>
</gene>
<proteinExistence type="predicted"/>
<dbReference type="Proteomes" id="UP001589707">
    <property type="component" value="Unassembled WGS sequence"/>
</dbReference>
<comment type="caution">
    <text evidence="1">The sequence shown here is derived from an EMBL/GenBank/DDBJ whole genome shotgun (WGS) entry which is preliminary data.</text>
</comment>
<evidence type="ECO:0000313" key="1">
    <source>
        <dbReference type="EMBL" id="MFB9776999.1"/>
    </source>
</evidence>
<dbReference type="RefSeq" id="WP_376840876.1">
    <property type="nucleotide sequence ID" value="NZ_JBHMAU010000069.1"/>
</dbReference>
<protein>
    <recommendedName>
        <fullName evidence="3">Lipoprotein</fullName>
    </recommendedName>
</protein>
<reference evidence="1 2" key="1">
    <citation type="submission" date="2024-09" db="EMBL/GenBank/DDBJ databases">
        <authorList>
            <person name="Sun Q."/>
            <person name="Mori K."/>
        </authorList>
    </citation>
    <scope>NUCLEOTIDE SEQUENCE [LARGE SCALE GENOMIC DNA]</scope>
    <source>
        <strain evidence="1 2">JCM 11683</strain>
    </source>
</reference>
<evidence type="ECO:0000313" key="2">
    <source>
        <dbReference type="Proteomes" id="UP001589707"/>
    </source>
</evidence>
<name>A0ABV5X3J1_9MICO</name>
<organism evidence="1 2">
    <name type="scientific">Brevibacterium otitidis</name>
    <dbReference type="NCBI Taxonomy" id="53364"/>
    <lineage>
        <taxon>Bacteria</taxon>
        <taxon>Bacillati</taxon>
        <taxon>Actinomycetota</taxon>
        <taxon>Actinomycetes</taxon>
        <taxon>Micrococcales</taxon>
        <taxon>Brevibacteriaceae</taxon>
        <taxon>Brevibacterium</taxon>
    </lineage>
</organism>
<keyword evidence="2" id="KW-1185">Reference proteome</keyword>
<dbReference type="EMBL" id="JBHMAU010000069">
    <property type="protein sequence ID" value="MFB9776999.1"/>
    <property type="molecule type" value="Genomic_DNA"/>
</dbReference>